<dbReference type="Proteomes" id="UP000570474">
    <property type="component" value="Unassembled WGS sequence"/>
</dbReference>
<dbReference type="AlphaFoldDB" id="A0A847RZG7"/>
<keyword evidence="2" id="KW-1185">Reference proteome</keyword>
<evidence type="ECO:0000313" key="2">
    <source>
        <dbReference type="Proteomes" id="UP000570474"/>
    </source>
</evidence>
<accession>A0A847RZG7</accession>
<protein>
    <submittedName>
        <fullName evidence="1">Uncharacterized protein</fullName>
    </submittedName>
</protein>
<dbReference type="EMBL" id="JABAIA010000004">
    <property type="protein sequence ID" value="NLR68533.1"/>
    <property type="molecule type" value="Genomic_DNA"/>
</dbReference>
<proteinExistence type="predicted"/>
<comment type="caution">
    <text evidence="1">The sequence shown here is derived from an EMBL/GenBank/DDBJ whole genome shotgun (WGS) entry which is preliminary data.</text>
</comment>
<reference evidence="1 2" key="1">
    <citation type="submission" date="2020-04" db="EMBL/GenBank/DDBJ databases">
        <authorList>
            <person name="Yin C."/>
        </authorList>
    </citation>
    <scope>NUCLEOTIDE SEQUENCE [LARGE SCALE GENOMIC DNA]</scope>
    <source>
        <strain evidence="1 2">Ae27</strain>
    </source>
</reference>
<sequence>MAEIKKRILSFMSGKKVKLFGICIGISPSLEIGECYVPNVFSHKNNVDGESPIGIGNPSNLSKDELMELADYNIRLWLDFKENIRKHGIESVKVFNVSSC</sequence>
<evidence type="ECO:0000313" key="1">
    <source>
        <dbReference type="EMBL" id="NLR68533.1"/>
    </source>
</evidence>
<name>A0A847RZG7_9BACT</name>
<organism evidence="1 2">
    <name type="scientific">Chitinophaga varians</name>
    <dbReference type="NCBI Taxonomy" id="2202339"/>
    <lineage>
        <taxon>Bacteria</taxon>
        <taxon>Pseudomonadati</taxon>
        <taxon>Bacteroidota</taxon>
        <taxon>Chitinophagia</taxon>
        <taxon>Chitinophagales</taxon>
        <taxon>Chitinophagaceae</taxon>
        <taxon>Chitinophaga</taxon>
    </lineage>
</organism>
<gene>
    <name evidence="1" type="ORF">HGH92_29785</name>
</gene>
<dbReference type="RefSeq" id="WP_168874500.1">
    <property type="nucleotide sequence ID" value="NZ_JABAIA010000004.1"/>
</dbReference>